<reference evidence="1 2" key="2">
    <citation type="submission" date="2017-04" db="EMBL/GenBank/DDBJ databases">
        <title>CpG methylation of centromeres and impact of large insertions on vertebrate speciation.</title>
        <authorList>
            <person name="Ichikawa K."/>
            <person name="Yoshimura J."/>
            <person name="Morishita S."/>
        </authorList>
    </citation>
    <scope>NUCLEOTIDE SEQUENCE</scope>
    <source>
        <strain evidence="1 2">HSOK</strain>
    </source>
</reference>
<organism evidence="1 2">
    <name type="scientific">Oryzias latipes</name>
    <name type="common">Japanese rice fish</name>
    <name type="synonym">Japanese killifish</name>
    <dbReference type="NCBI Taxonomy" id="8090"/>
    <lineage>
        <taxon>Eukaryota</taxon>
        <taxon>Metazoa</taxon>
        <taxon>Chordata</taxon>
        <taxon>Craniata</taxon>
        <taxon>Vertebrata</taxon>
        <taxon>Euteleostomi</taxon>
        <taxon>Actinopterygii</taxon>
        <taxon>Neopterygii</taxon>
        <taxon>Teleostei</taxon>
        <taxon>Neoteleostei</taxon>
        <taxon>Acanthomorphata</taxon>
        <taxon>Ovalentaria</taxon>
        <taxon>Atherinomorphae</taxon>
        <taxon>Beloniformes</taxon>
        <taxon>Adrianichthyidae</taxon>
        <taxon>Oryziinae</taxon>
        <taxon>Oryzias</taxon>
    </lineage>
</organism>
<dbReference type="InterPro" id="IPR036397">
    <property type="entry name" value="RNaseH_sf"/>
</dbReference>
<dbReference type="InterPro" id="IPR009057">
    <property type="entry name" value="Homeodomain-like_sf"/>
</dbReference>
<reference evidence="1" key="3">
    <citation type="submission" date="2025-08" db="UniProtKB">
        <authorList>
            <consortium name="Ensembl"/>
        </authorList>
    </citation>
    <scope>IDENTIFICATION</scope>
    <source>
        <strain evidence="1">HSOK</strain>
    </source>
</reference>
<name>A0A3P9IV90_ORYLA</name>
<evidence type="ECO:0000313" key="2">
    <source>
        <dbReference type="Proteomes" id="UP000265200"/>
    </source>
</evidence>
<dbReference type="GO" id="GO:0003676">
    <property type="term" value="F:nucleic acid binding"/>
    <property type="evidence" value="ECO:0007669"/>
    <property type="project" value="InterPro"/>
</dbReference>
<accession>A0A3P9IV90</accession>
<reference key="1">
    <citation type="journal article" date="2007" name="Nature">
        <title>The medaka draft genome and insights into vertebrate genome evolution.</title>
        <authorList>
            <person name="Kasahara M."/>
            <person name="Naruse K."/>
            <person name="Sasaki S."/>
            <person name="Nakatani Y."/>
            <person name="Qu W."/>
            <person name="Ahsan B."/>
            <person name="Yamada T."/>
            <person name="Nagayasu Y."/>
            <person name="Doi K."/>
            <person name="Kasai Y."/>
            <person name="Jindo T."/>
            <person name="Kobayashi D."/>
            <person name="Shimada A."/>
            <person name="Toyoda A."/>
            <person name="Kuroki Y."/>
            <person name="Fujiyama A."/>
            <person name="Sasaki T."/>
            <person name="Shimizu A."/>
            <person name="Asakawa S."/>
            <person name="Shimizu N."/>
            <person name="Hashimoto S."/>
            <person name="Yang J."/>
            <person name="Lee Y."/>
            <person name="Matsushima K."/>
            <person name="Sugano S."/>
            <person name="Sakaizumi M."/>
            <person name="Narita T."/>
            <person name="Ohishi K."/>
            <person name="Haga S."/>
            <person name="Ohta F."/>
            <person name="Nomoto H."/>
            <person name="Nogata K."/>
            <person name="Morishita T."/>
            <person name="Endo T."/>
            <person name="Shin-I T."/>
            <person name="Takeda H."/>
            <person name="Morishita S."/>
            <person name="Kohara Y."/>
        </authorList>
    </citation>
    <scope>NUCLEOTIDE SEQUENCE [LARGE SCALE GENOMIC DNA]</scope>
    <source>
        <strain>Hd-rR</strain>
    </source>
</reference>
<evidence type="ECO:0000313" key="1">
    <source>
        <dbReference type="Ensembl" id="ENSORLP00015023882.1"/>
    </source>
</evidence>
<dbReference type="Gene3D" id="1.10.10.10">
    <property type="entry name" value="Winged helix-like DNA-binding domain superfamily/Winged helix DNA-binding domain"/>
    <property type="match status" value="1"/>
</dbReference>
<proteinExistence type="predicted"/>
<sequence length="174" mass="20015">MVPHGKELFQNRRKETISLNKKGEDYKKISKGLHISQNTIAKVIEKFKKDGSATILQRPLACPWKPTPRQERLLMRRFEENRHASSLQLVESQTEVTLLLKPMHKKKHYYWYSVLWSTETKITVFGTNSFKTIWRRKGEDFRKKCLVPIVKHGGGRVMMWGCMSAAGVGGGGVS</sequence>
<dbReference type="InterPro" id="IPR036388">
    <property type="entry name" value="WH-like_DNA-bd_sf"/>
</dbReference>
<dbReference type="Gene3D" id="3.30.420.10">
    <property type="entry name" value="Ribonuclease H-like superfamily/Ribonuclease H"/>
    <property type="match status" value="1"/>
</dbReference>
<reference evidence="1" key="4">
    <citation type="submission" date="2025-09" db="UniProtKB">
        <authorList>
            <consortium name="Ensembl"/>
        </authorList>
    </citation>
    <scope>IDENTIFICATION</scope>
    <source>
        <strain evidence="1">HSOK</strain>
    </source>
</reference>
<dbReference type="Ensembl" id="ENSORLT00015009374.1">
    <property type="protein sequence ID" value="ENSORLP00015023882.1"/>
    <property type="gene ID" value="ENSORLG00015004125.1"/>
</dbReference>
<dbReference type="AlphaFoldDB" id="A0A3P9IV90"/>
<dbReference type="SUPFAM" id="SSF46689">
    <property type="entry name" value="Homeodomain-like"/>
    <property type="match status" value="1"/>
</dbReference>
<dbReference type="Proteomes" id="UP000265200">
    <property type="component" value="Chromosome 17"/>
</dbReference>
<evidence type="ECO:0008006" key="3">
    <source>
        <dbReference type="Google" id="ProtNLM"/>
    </source>
</evidence>
<protein>
    <recommendedName>
        <fullName evidence="3">Paired domain-containing protein</fullName>
    </recommendedName>
</protein>